<evidence type="ECO:0000313" key="8">
    <source>
        <dbReference type="EMBL" id="KKG83655.1"/>
    </source>
</evidence>
<dbReference type="RefSeq" id="WP_048049829.1">
    <property type="nucleotide sequence ID" value="NZ_JJPP01000013.1"/>
</dbReference>
<dbReference type="CDD" id="cd13127">
    <property type="entry name" value="MATE_tuaB_like"/>
    <property type="match status" value="1"/>
</dbReference>
<name>A0A0F8KS31_METMZ</name>
<feature type="transmembrane region" description="Helical" evidence="7">
    <location>
        <begin position="47"/>
        <end position="71"/>
    </location>
</feature>
<sequence>MDSTNTLRHKTITGIIWNFFEQLFRVGIQTITTLILAWYLVPEDFGLIAMISVFFAIAHTLIDSGFSQALVRKKEVSQIDYSTAFYTNLVMGFLIYVLLFVFAPYISGFYNEPRLVALVRVMGLVVIINSFQLVQVADLTRKLNFKIQFRVTLPSALFSGITAVSMAAMGFGIWSLVAQMLIFSFACTTLYWIANTWRPSKDFSIKSLNEMFGFGSKLLASGLLDVVFQNIYIITIGKLFSATLVGYYFFAQRIQQLVVEQLSGAVQKVTYPALSTIQNDDTALKEFYRRIIQTVTYVVFPSMVALIVLAEPIFNLILKDDWSPAVPYLQLLCIAGLLYPLHAINLNILKVKGRSDLFLHLEIVKKIIIVVIVLISVRFGIFGILIGEIIGSVLLYIPNSYFSVKLINYSIPEQLHDFIPTSLLSFAMGITMYTAGLFLSLGEFVYILVIGLGGALFYILSNYLLKMPAQLLILQIIKERCSKGVQSHAYGDESMDKEIELG</sequence>
<accession>A0A0F8KS31</accession>
<proteinExistence type="inferred from homology"/>
<evidence type="ECO:0000256" key="4">
    <source>
        <dbReference type="ARBA" id="ARBA00022692"/>
    </source>
</evidence>
<reference evidence="8 9" key="1">
    <citation type="journal article" date="2015" name="ISME J.">
        <title>Genomic and phenotypic differentiation among Methanosarcina mazei populations from Columbia River sediment.</title>
        <authorList>
            <person name="Youngblut N.D."/>
            <person name="Wirth J.S."/>
            <person name="Henriksen J.R."/>
            <person name="Smith M."/>
            <person name="Simon H."/>
            <person name="Metcalf W.W."/>
            <person name="Whitaker R.J."/>
        </authorList>
    </citation>
    <scope>NUCLEOTIDE SEQUENCE [LARGE SCALE GENOMIC DNA]</scope>
    <source>
        <strain evidence="8 9">3.H.A.2.4</strain>
    </source>
</reference>
<feature type="transmembrane region" description="Helical" evidence="7">
    <location>
        <begin position="151"/>
        <end position="171"/>
    </location>
</feature>
<comment type="caution">
    <text evidence="8">The sequence shown here is derived from an EMBL/GenBank/DDBJ whole genome shotgun (WGS) entry which is preliminary data.</text>
</comment>
<evidence type="ECO:0000256" key="5">
    <source>
        <dbReference type="ARBA" id="ARBA00022989"/>
    </source>
</evidence>
<feature type="transmembrane region" description="Helical" evidence="7">
    <location>
        <begin position="444"/>
        <end position="465"/>
    </location>
</feature>
<dbReference type="PANTHER" id="PTHR30250:SF10">
    <property type="entry name" value="LIPOPOLYSACCHARIDE BIOSYNTHESIS PROTEIN WZXC"/>
    <property type="match status" value="1"/>
</dbReference>
<dbReference type="AlphaFoldDB" id="A0A0F8KS31"/>
<dbReference type="PANTHER" id="PTHR30250">
    <property type="entry name" value="PST FAMILY PREDICTED COLANIC ACID TRANSPORTER"/>
    <property type="match status" value="1"/>
</dbReference>
<feature type="transmembrane region" description="Helical" evidence="7">
    <location>
        <begin position="118"/>
        <end position="139"/>
    </location>
</feature>
<evidence type="ECO:0000256" key="6">
    <source>
        <dbReference type="ARBA" id="ARBA00023136"/>
    </source>
</evidence>
<feature type="transmembrane region" description="Helical" evidence="7">
    <location>
        <begin position="418"/>
        <end position="438"/>
    </location>
</feature>
<feature type="transmembrane region" description="Helical" evidence="7">
    <location>
        <begin position="23"/>
        <end position="41"/>
    </location>
</feature>
<evidence type="ECO:0000256" key="3">
    <source>
        <dbReference type="ARBA" id="ARBA00022475"/>
    </source>
</evidence>
<feature type="transmembrane region" description="Helical" evidence="7">
    <location>
        <begin position="326"/>
        <end position="346"/>
    </location>
</feature>
<feature type="transmembrane region" description="Helical" evidence="7">
    <location>
        <begin position="367"/>
        <end position="387"/>
    </location>
</feature>
<dbReference type="PATRIC" id="fig|2209.72.peg.915"/>
<gene>
    <name evidence="8" type="ORF">DU55_04175</name>
</gene>
<organism evidence="8 9">
    <name type="scientific">Methanosarcina mazei</name>
    <name type="common">Methanosarcina frisia</name>
    <dbReference type="NCBI Taxonomy" id="2209"/>
    <lineage>
        <taxon>Archaea</taxon>
        <taxon>Methanobacteriati</taxon>
        <taxon>Methanobacteriota</taxon>
        <taxon>Stenosarchaea group</taxon>
        <taxon>Methanomicrobia</taxon>
        <taxon>Methanosarcinales</taxon>
        <taxon>Methanosarcinaceae</taxon>
        <taxon>Methanosarcina</taxon>
    </lineage>
</organism>
<keyword evidence="5 7" id="KW-1133">Transmembrane helix</keyword>
<keyword evidence="3" id="KW-1003">Cell membrane</keyword>
<dbReference type="Proteomes" id="UP000034817">
    <property type="component" value="Unassembled WGS sequence"/>
</dbReference>
<dbReference type="Pfam" id="PF13440">
    <property type="entry name" value="Polysacc_synt_3"/>
    <property type="match status" value="1"/>
</dbReference>
<evidence type="ECO:0000256" key="2">
    <source>
        <dbReference type="ARBA" id="ARBA00007430"/>
    </source>
</evidence>
<feature type="transmembrane region" description="Helical" evidence="7">
    <location>
        <begin position="295"/>
        <end position="314"/>
    </location>
</feature>
<feature type="transmembrane region" description="Helical" evidence="7">
    <location>
        <begin position="83"/>
        <end position="106"/>
    </location>
</feature>
<comment type="similarity">
    <text evidence="2">Belongs to the polysaccharide synthase family.</text>
</comment>
<comment type="subcellular location">
    <subcellularLocation>
        <location evidence="1">Cell membrane</location>
        <topology evidence="1">Multi-pass membrane protein</topology>
    </subcellularLocation>
</comment>
<evidence type="ECO:0000313" key="9">
    <source>
        <dbReference type="Proteomes" id="UP000034817"/>
    </source>
</evidence>
<dbReference type="InterPro" id="IPR050833">
    <property type="entry name" value="Poly_Biosynth_Transport"/>
</dbReference>
<keyword evidence="6 7" id="KW-0472">Membrane</keyword>
<protein>
    <submittedName>
        <fullName evidence="8">Uncharacterized protein</fullName>
    </submittedName>
</protein>
<keyword evidence="4 7" id="KW-0812">Transmembrane</keyword>
<dbReference type="GO" id="GO:0005886">
    <property type="term" value="C:plasma membrane"/>
    <property type="evidence" value="ECO:0007669"/>
    <property type="project" value="UniProtKB-SubCell"/>
</dbReference>
<feature type="transmembrane region" description="Helical" evidence="7">
    <location>
        <begin position="230"/>
        <end position="250"/>
    </location>
</feature>
<evidence type="ECO:0000256" key="1">
    <source>
        <dbReference type="ARBA" id="ARBA00004651"/>
    </source>
</evidence>
<dbReference type="EMBL" id="JJPP01000013">
    <property type="protein sequence ID" value="KKG83655.1"/>
    <property type="molecule type" value="Genomic_DNA"/>
</dbReference>
<evidence type="ECO:0000256" key="7">
    <source>
        <dbReference type="SAM" id="Phobius"/>
    </source>
</evidence>